<evidence type="ECO:0000313" key="3">
    <source>
        <dbReference type="Proteomes" id="UP000274131"/>
    </source>
</evidence>
<dbReference type="EMBL" id="UXUI01013024">
    <property type="protein sequence ID" value="VDD97193.1"/>
    <property type="molecule type" value="Genomic_DNA"/>
</dbReference>
<gene>
    <name evidence="2" type="ORF">EVEC_LOCUS11944</name>
</gene>
<organism evidence="4">
    <name type="scientific">Enterobius vermicularis</name>
    <name type="common">Human pinworm</name>
    <dbReference type="NCBI Taxonomy" id="51028"/>
    <lineage>
        <taxon>Eukaryota</taxon>
        <taxon>Metazoa</taxon>
        <taxon>Ecdysozoa</taxon>
        <taxon>Nematoda</taxon>
        <taxon>Chromadorea</taxon>
        <taxon>Rhabditida</taxon>
        <taxon>Spirurina</taxon>
        <taxon>Oxyuridomorpha</taxon>
        <taxon>Oxyuroidea</taxon>
        <taxon>Oxyuridae</taxon>
        <taxon>Enterobius</taxon>
    </lineage>
</organism>
<reference evidence="2 3" key="2">
    <citation type="submission" date="2018-10" db="EMBL/GenBank/DDBJ databases">
        <authorList>
            <consortium name="Pathogen Informatics"/>
        </authorList>
    </citation>
    <scope>NUCLEOTIDE SEQUENCE [LARGE SCALE GENOMIC DNA]</scope>
</reference>
<feature type="region of interest" description="Disordered" evidence="1">
    <location>
        <begin position="1"/>
        <end position="83"/>
    </location>
</feature>
<protein>
    <submittedName>
        <fullName evidence="4">Protein BIG GRAIN 1-like A</fullName>
    </submittedName>
</protein>
<dbReference type="Proteomes" id="UP000274131">
    <property type="component" value="Unassembled WGS sequence"/>
</dbReference>
<evidence type="ECO:0000313" key="2">
    <source>
        <dbReference type="EMBL" id="VDD97193.1"/>
    </source>
</evidence>
<feature type="compositionally biased region" description="Polar residues" evidence="1">
    <location>
        <begin position="203"/>
        <end position="212"/>
    </location>
</feature>
<reference evidence="4" key="1">
    <citation type="submission" date="2017-02" db="UniProtKB">
        <authorList>
            <consortium name="WormBaseParasite"/>
        </authorList>
    </citation>
    <scope>IDENTIFICATION</scope>
</reference>
<dbReference type="WBParaSite" id="EVEC_0001277101-mRNA-1">
    <property type="protein sequence ID" value="EVEC_0001277101-mRNA-1"/>
    <property type="gene ID" value="EVEC_0001277101"/>
</dbReference>
<sequence length="249" mass="26780">MFSKIKRSNDSSGTTSKSGGGGGNVGTSSPSSSKSFSGLSYLPKLPKTSRIPYLSGISSRSKKKYSGNKSSTSSSPATAYDNGILSMPRSLSFSNYKTGGKSDAIAIPGSSSFHTCGSVPSSYHRRDAEAEKSPFFGSLPRLKTSDTYFEPYTTAAGNYQRQSSTTPHYRSETPISSSSLCNEIAAFFHEKNLQNVDDEAEVSSRTSVQTDYGLTDDYRNNRCKPIVLRRSSSNSETTPKLAHRSSSEG</sequence>
<dbReference type="AlphaFoldDB" id="A0A0N4VP48"/>
<feature type="region of interest" description="Disordered" evidence="1">
    <location>
        <begin position="197"/>
        <end position="249"/>
    </location>
</feature>
<evidence type="ECO:0000256" key="1">
    <source>
        <dbReference type="SAM" id="MobiDB-lite"/>
    </source>
</evidence>
<feature type="compositionally biased region" description="Low complexity" evidence="1">
    <location>
        <begin position="26"/>
        <end position="40"/>
    </location>
</feature>
<accession>A0A0N4VP48</accession>
<evidence type="ECO:0000313" key="4">
    <source>
        <dbReference type="WBParaSite" id="EVEC_0001277101-mRNA-1"/>
    </source>
</evidence>
<keyword evidence="3" id="KW-1185">Reference proteome</keyword>
<name>A0A0N4VP48_ENTVE</name>
<proteinExistence type="predicted"/>